<sequence length="222" mass="26001">MDHLMGLLMRLQRCYMELLQSATLLRGIFPPRTFLIFVTFQISDKRLIAIAFDDRQIFRISQIKWYIDVAKHRQPDRFVPGTRQNLQKESDNEFAINTSYFRFLVQRDWTRGTDSTHMDRLSRCTEDGCATVETPERENLRRQLSIDGLYLKLPPEALHFCPPFHIFRAQQRSSFCFCFVIPGAPGGQRTVILRRSFPPLAESSFFEARSFHLAANLELLHI</sequence>
<keyword evidence="2" id="KW-1185">Reference proteome</keyword>
<dbReference type="EMBL" id="JABDTM020023639">
    <property type="protein sequence ID" value="KAH0815045.1"/>
    <property type="molecule type" value="Genomic_DNA"/>
</dbReference>
<reference evidence="1" key="2">
    <citation type="submission" date="2021-08" db="EMBL/GenBank/DDBJ databases">
        <authorList>
            <person name="Eriksson T."/>
        </authorList>
    </citation>
    <scope>NUCLEOTIDE SEQUENCE</scope>
    <source>
        <strain evidence="1">Stoneville</strain>
        <tissue evidence="1">Whole head</tissue>
    </source>
</reference>
<dbReference type="AlphaFoldDB" id="A0A8J6LBS9"/>
<accession>A0A8J6LBS9</accession>
<name>A0A8J6LBS9_TENMO</name>
<dbReference type="Proteomes" id="UP000719412">
    <property type="component" value="Unassembled WGS sequence"/>
</dbReference>
<proteinExistence type="predicted"/>
<gene>
    <name evidence="1" type="ORF">GEV33_007746</name>
</gene>
<comment type="caution">
    <text evidence="1">The sequence shown here is derived from an EMBL/GenBank/DDBJ whole genome shotgun (WGS) entry which is preliminary data.</text>
</comment>
<evidence type="ECO:0000313" key="2">
    <source>
        <dbReference type="Proteomes" id="UP000719412"/>
    </source>
</evidence>
<protein>
    <submittedName>
        <fullName evidence="1">Uncharacterized protein</fullName>
    </submittedName>
</protein>
<reference evidence="1" key="1">
    <citation type="journal article" date="2020" name="J Insects Food Feed">
        <title>The yellow mealworm (Tenebrio molitor) genome: a resource for the emerging insects as food and feed industry.</title>
        <authorList>
            <person name="Eriksson T."/>
            <person name="Andere A."/>
            <person name="Kelstrup H."/>
            <person name="Emery V."/>
            <person name="Picard C."/>
        </authorList>
    </citation>
    <scope>NUCLEOTIDE SEQUENCE</scope>
    <source>
        <strain evidence="1">Stoneville</strain>
        <tissue evidence="1">Whole head</tissue>
    </source>
</reference>
<evidence type="ECO:0000313" key="1">
    <source>
        <dbReference type="EMBL" id="KAH0815045.1"/>
    </source>
</evidence>
<organism evidence="1 2">
    <name type="scientific">Tenebrio molitor</name>
    <name type="common">Yellow mealworm beetle</name>
    <dbReference type="NCBI Taxonomy" id="7067"/>
    <lineage>
        <taxon>Eukaryota</taxon>
        <taxon>Metazoa</taxon>
        <taxon>Ecdysozoa</taxon>
        <taxon>Arthropoda</taxon>
        <taxon>Hexapoda</taxon>
        <taxon>Insecta</taxon>
        <taxon>Pterygota</taxon>
        <taxon>Neoptera</taxon>
        <taxon>Endopterygota</taxon>
        <taxon>Coleoptera</taxon>
        <taxon>Polyphaga</taxon>
        <taxon>Cucujiformia</taxon>
        <taxon>Tenebrionidae</taxon>
        <taxon>Tenebrio</taxon>
    </lineage>
</organism>